<gene>
    <name evidence="2" type="ORF">BECKLFY1418C_GA0070996_11654</name>
</gene>
<dbReference type="AlphaFoldDB" id="A0A450X460"/>
<evidence type="ECO:0000256" key="1">
    <source>
        <dbReference type="SAM" id="Phobius"/>
    </source>
</evidence>
<dbReference type="EMBL" id="CAADFN010000165">
    <property type="protein sequence ID" value="VFK24043.1"/>
    <property type="molecule type" value="Genomic_DNA"/>
</dbReference>
<keyword evidence="1" id="KW-1133">Transmembrane helix</keyword>
<organism evidence="2">
    <name type="scientific">Candidatus Kentrum sp. LFY</name>
    <dbReference type="NCBI Taxonomy" id="2126342"/>
    <lineage>
        <taxon>Bacteria</taxon>
        <taxon>Pseudomonadati</taxon>
        <taxon>Pseudomonadota</taxon>
        <taxon>Gammaproteobacteria</taxon>
        <taxon>Candidatus Kentrum</taxon>
    </lineage>
</organism>
<dbReference type="CDD" id="cd07325">
    <property type="entry name" value="M48_Ste24p_like"/>
    <property type="match status" value="1"/>
</dbReference>
<proteinExistence type="predicted"/>
<keyword evidence="1" id="KW-0472">Membrane</keyword>
<dbReference type="InterPro" id="IPR050083">
    <property type="entry name" value="HtpX_protease"/>
</dbReference>
<accession>A0A450X460</accession>
<name>A0A450X460_9GAMM</name>
<dbReference type="Gene3D" id="3.30.2010.10">
    <property type="entry name" value="Metalloproteases ('zincins'), catalytic domain"/>
    <property type="match status" value="1"/>
</dbReference>
<dbReference type="PANTHER" id="PTHR43221">
    <property type="entry name" value="PROTEASE HTPX"/>
    <property type="match status" value="1"/>
</dbReference>
<protein>
    <submittedName>
        <fullName evidence="2">Peptidase family M48</fullName>
    </submittedName>
</protein>
<dbReference type="PANTHER" id="PTHR43221:SF2">
    <property type="entry name" value="PROTEASE HTPX HOMOLOG"/>
    <property type="match status" value="1"/>
</dbReference>
<feature type="transmembrane region" description="Helical" evidence="1">
    <location>
        <begin position="24"/>
        <end position="42"/>
    </location>
</feature>
<keyword evidence="1" id="KW-0812">Transmembrane</keyword>
<sequence length="305" mass="34918">MSHENVISNEELKKLLHPNEKSRFLIALLATIPVIILSLVLIFFSTGIAILLIGGIAFLVWVALNLMKAELIGRSVKVSQYNFPEIYEVLVEVKTKLSYTKDVDVYIIEASSVNAILYKFFQTKFIVLNSDLVDAMPIDQCRGQLVWIIGRFIGALKARHLRLQLLSIIVNSVEKLIIFNLFLFPYNRATQYSGDQIGMALCKDIPGSIMSLNKILIGKDLAEDIRLKGLLEQASELHFSFFGWLSKILSPFPHMTDRYLNLVAFAQSRYPNEFQNYIEQFNDITISRLKELLPKYYSFQENQLV</sequence>
<reference evidence="2" key="1">
    <citation type="submission" date="2019-02" db="EMBL/GenBank/DDBJ databases">
        <authorList>
            <person name="Gruber-Vodicka R. H."/>
            <person name="Seah K. B. B."/>
        </authorList>
    </citation>
    <scope>NUCLEOTIDE SEQUENCE</scope>
    <source>
        <strain evidence="2">BECK_BY7</strain>
    </source>
</reference>
<feature type="transmembrane region" description="Helical" evidence="1">
    <location>
        <begin position="48"/>
        <end position="67"/>
    </location>
</feature>
<evidence type="ECO:0000313" key="2">
    <source>
        <dbReference type="EMBL" id="VFK24043.1"/>
    </source>
</evidence>